<gene>
    <name evidence="2" type="ORF">C3F09_12045</name>
</gene>
<dbReference type="AlphaFoldDB" id="A0A855WVZ0"/>
<dbReference type="EMBL" id="PQAP01000210">
    <property type="protein sequence ID" value="PWB68227.1"/>
    <property type="molecule type" value="Genomic_DNA"/>
</dbReference>
<evidence type="ECO:0008006" key="4">
    <source>
        <dbReference type="Google" id="ProtNLM"/>
    </source>
</evidence>
<sequence length="447" mass="50224">MPLRYRLIAALCVAVVIAASQFSCAPSQQNTKAALNRVAEQYVKLILRVGQYSPYYIDAYSGPAEWKPAPLADSTPQFPYEQFKAEADGLLDSLVAIEKAGLPESQKRRWRTLNDHVLSMQGMIDLLNGKQMTFDEESMAVYRVKAPSFSKAYYDSLLAKLDELLPGKGDLPTRYLEFRKQFLVPHDKVDTLVRAAIAYCRATTEKYIELPDSEKFVVEMVSRQPWGAYNWYKGNFVSLIQVDTSKDIGIDQIVGLAAHEGYPGHHVQNLVEDGSLYRDSGRVEYCVAPLFSPRIYGEGEANYAVKLVFPREQWLTFMKSTVCPIAGIDTTGVARYYDALQASKKLKYAEIQVARDVVDGKLSKEDALASEMRYGLVSQNVAEDMLAFFAAYRSYIITYSIGEDLVGDYIQTNGGTDDKPARQWELYRSLLMNPMTGVDLQKVAAKQ</sequence>
<evidence type="ECO:0000313" key="2">
    <source>
        <dbReference type="EMBL" id="PWB68227.1"/>
    </source>
</evidence>
<evidence type="ECO:0000256" key="1">
    <source>
        <dbReference type="SAM" id="SignalP"/>
    </source>
</evidence>
<comment type="caution">
    <text evidence="2">The sequence shown here is derived from an EMBL/GenBank/DDBJ whole genome shotgun (WGS) entry which is preliminary data.</text>
</comment>
<evidence type="ECO:0000313" key="3">
    <source>
        <dbReference type="Proteomes" id="UP000250918"/>
    </source>
</evidence>
<keyword evidence="1" id="KW-0732">Signal</keyword>
<dbReference type="Proteomes" id="UP000250918">
    <property type="component" value="Unassembled WGS sequence"/>
</dbReference>
<name>A0A855WVZ0_9BACT</name>
<feature type="chain" id="PRO_5032710214" description="DUF885 domain-containing protein" evidence="1">
    <location>
        <begin position="26"/>
        <end position="447"/>
    </location>
</feature>
<reference evidence="2 3" key="1">
    <citation type="journal article" date="2018" name="ISME J.">
        <title>A methanotrophic archaeon couples anaerobic oxidation of methane to Fe(III) reduction.</title>
        <authorList>
            <person name="Cai C."/>
            <person name="Leu A.O."/>
            <person name="Xie G.J."/>
            <person name="Guo J."/>
            <person name="Feng Y."/>
            <person name="Zhao J.X."/>
            <person name="Tyson G.W."/>
            <person name="Yuan Z."/>
            <person name="Hu S."/>
        </authorList>
    </citation>
    <scope>NUCLEOTIDE SEQUENCE [LARGE SCALE GENOMIC DNA]</scope>
    <source>
        <strain evidence="2">FeB_12</strain>
    </source>
</reference>
<feature type="signal peptide" evidence="1">
    <location>
        <begin position="1"/>
        <end position="25"/>
    </location>
</feature>
<organism evidence="2 3">
    <name type="scientific">candidate division GN15 bacterium</name>
    <dbReference type="NCBI Taxonomy" id="2072418"/>
    <lineage>
        <taxon>Bacteria</taxon>
        <taxon>candidate division GN15</taxon>
    </lineage>
</organism>
<accession>A0A855WVZ0</accession>
<proteinExistence type="predicted"/>
<protein>
    <recommendedName>
        <fullName evidence="4">DUF885 domain-containing protein</fullName>
    </recommendedName>
</protein>